<dbReference type="EMBL" id="AAWS01000011">
    <property type="protein sequence ID" value="EAY29341.1"/>
    <property type="molecule type" value="Genomic_DNA"/>
</dbReference>
<comment type="caution">
    <text evidence="1">The sequence shown here is derived from an EMBL/GenBank/DDBJ whole genome shotgun (WGS) entry which is preliminary data.</text>
</comment>
<organism evidence="1 2">
    <name type="scientific">Microscilla marina ATCC 23134</name>
    <dbReference type="NCBI Taxonomy" id="313606"/>
    <lineage>
        <taxon>Bacteria</taxon>
        <taxon>Pseudomonadati</taxon>
        <taxon>Bacteroidota</taxon>
        <taxon>Cytophagia</taxon>
        <taxon>Cytophagales</taxon>
        <taxon>Microscillaceae</taxon>
        <taxon>Microscilla</taxon>
    </lineage>
</organism>
<protein>
    <submittedName>
        <fullName evidence="1">Uncharacterized protein</fullName>
    </submittedName>
</protein>
<keyword evidence="2" id="KW-1185">Reference proteome</keyword>
<accession>A1ZJN9</accession>
<evidence type="ECO:0000313" key="2">
    <source>
        <dbReference type="Proteomes" id="UP000004095"/>
    </source>
</evidence>
<dbReference type="Proteomes" id="UP000004095">
    <property type="component" value="Unassembled WGS sequence"/>
</dbReference>
<gene>
    <name evidence="1" type="ORF">M23134_01397</name>
</gene>
<sequence>MRVYGFIIYIDRNVKILNLLFFQQLTNTTYHKKPAHFIHSN</sequence>
<evidence type="ECO:0000313" key="1">
    <source>
        <dbReference type="EMBL" id="EAY29341.1"/>
    </source>
</evidence>
<reference evidence="1 2" key="1">
    <citation type="submission" date="2007-01" db="EMBL/GenBank/DDBJ databases">
        <authorList>
            <person name="Haygood M."/>
            <person name="Podell S."/>
            <person name="Anderson C."/>
            <person name="Hopkinson B."/>
            <person name="Roe K."/>
            <person name="Barbeau K."/>
            <person name="Gaasterland T."/>
            <person name="Ferriera S."/>
            <person name="Johnson J."/>
            <person name="Kravitz S."/>
            <person name="Beeson K."/>
            <person name="Sutton G."/>
            <person name="Rogers Y.-H."/>
            <person name="Friedman R."/>
            <person name="Frazier M."/>
            <person name="Venter J.C."/>
        </authorList>
    </citation>
    <scope>NUCLEOTIDE SEQUENCE [LARGE SCALE GENOMIC DNA]</scope>
    <source>
        <strain evidence="1 2">ATCC 23134</strain>
    </source>
</reference>
<dbReference type="AlphaFoldDB" id="A1ZJN9"/>
<name>A1ZJN9_MICM2</name>
<proteinExistence type="predicted"/>